<dbReference type="Proteomes" id="UP000750334">
    <property type="component" value="Unassembled WGS sequence"/>
</dbReference>
<proteinExistence type="predicted"/>
<dbReference type="Pfam" id="PF17276">
    <property type="entry name" value="DUF5341"/>
    <property type="match status" value="1"/>
</dbReference>
<dbReference type="OrthoDB" id="4038251at2759"/>
<dbReference type="InterPro" id="IPR035237">
    <property type="entry name" value="DUF5341"/>
</dbReference>
<keyword evidence="2" id="KW-1185">Reference proteome</keyword>
<evidence type="ECO:0000313" key="1">
    <source>
        <dbReference type="EMBL" id="KAG0658393.1"/>
    </source>
</evidence>
<evidence type="ECO:0000313" key="2">
    <source>
        <dbReference type="Proteomes" id="UP000750334"/>
    </source>
</evidence>
<sequence>MTKGRNWPIIAPSASISDILPGVAALSGGYAVKVYVMPANPACWVTAVLTLVLAAVAAGRPGNGWSSANAKRYISSIEYQGFIYTKVSHENQSEISATLEEANYTLDEIWVVTSNITNHLLLKQDGSDKDAFHILLWSSTMRSHAGIHLDDDLQYLVNDIVTDKLPGSLVSTLRNVRTHNITKRYNYFDANWNLEKTSMEDCPLEEEEYDTNLYTELYNMPAWKYCYIVTDNPNPGQSEGYDDIGKKKCYSRRNLFQYI</sequence>
<dbReference type="AlphaFoldDB" id="A0A9P6VZZ3"/>
<organism evidence="1 2">
    <name type="scientific">Maudiozyma exigua</name>
    <name type="common">Yeast</name>
    <name type="synonym">Kazachstania exigua</name>
    <dbReference type="NCBI Taxonomy" id="34358"/>
    <lineage>
        <taxon>Eukaryota</taxon>
        <taxon>Fungi</taxon>
        <taxon>Dikarya</taxon>
        <taxon>Ascomycota</taxon>
        <taxon>Saccharomycotina</taxon>
        <taxon>Saccharomycetes</taxon>
        <taxon>Saccharomycetales</taxon>
        <taxon>Saccharomycetaceae</taxon>
        <taxon>Maudiozyma</taxon>
    </lineage>
</organism>
<reference evidence="1 2" key="1">
    <citation type="submission" date="2020-11" db="EMBL/GenBank/DDBJ databases">
        <title>Kefir isolates.</title>
        <authorList>
            <person name="Marcisauskas S."/>
            <person name="Kim Y."/>
            <person name="Blasche S."/>
        </authorList>
    </citation>
    <scope>NUCLEOTIDE SEQUENCE [LARGE SCALE GENOMIC DNA]</scope>
    <source>
        <strain evidence="1 2">OG2</strain>
    </source>
</reference>
<accession>A0A9P6VZZ3</accession>
<name>A0A9P6VZZ3_MAUEX</name>
<protein>
    <submittedName>
        <fullName evidence="1">Uncharacterized protein</fullName>
    </submittedName>
</protein>
<comment type="caution">
    <text evidence="1">The sequence shown here is derived from an EMBL/GenBank/DDBJ whole genome shotgun (WGS) entry which is preliminary data.</text>
</comment>
<dbReference type="EMBL" id="PUHR01000213">
    <property type="protein sequence ID" value="KAG0658393.1"/>
    <property type="molecule type" value="Genomic_DNA"/>
</dbReference>
<gene>
    <name evidence="1" type="ORF">C6P45_002192</name>
</gene>